<evidence type="ECO:0000313" key="3">
    <source>
        <dbReference type="EMBL" id="EGT49413.1"/>
    </source>
</evidence>
<evidence type="ECO:0000256" key="2">
    <source>
        <dbReference type="SAM" id="MobiDB-lite"/>
    </source>
</evidence>
<sequence length="444" mass="50067">MKSYQLVLAPTNCATVPETRSEPPKQENVEKIFPTLDSVEQEKKSRKRSRHRSESSDTDVPPDTSKNLVNEREKQLRLQDRIKKVAENNRKIEEVSQSSMKKLDEKANLSTEVDRIHKEIAEKSEMCQKRKRDLQAKKDKNLERGREAKNRMEAELGKMKIGNELAEFNFNDTEDWLDVLKKVEEEIRECSSDEEAINRLEAELVGLQDILEKKEKMQNTVIQELKALDNQLANLYSELKAISEEGLECHGGRPHKKRSKRSEEDQGERVNTSEVQTKDASQPLTDAIDSGQAAAPDRIATFDSCASPTHWTLLDHDYTARADIKKVQNDSAHQNSSGSSTVISKTSKEMDEEPKISEKPGSQSRENAPEMIRMATGERAPQEFSKKVTIASKKSEAVKNVDGTMTNGNEKAKTSTIQEEVRKEAATSSPESSQGNRLSNNLSI</sequence>
<feature type="compositionally biased region" description="Polar residues" evidence="2">
    <location>
        <begin position="426"/>
        <end position="444"/>
    </location>
</feature>
<feature type="region of interest" description="Disordered" evidence="2">
    <location>
        <begin position="325"/>
        <end position="368"/>
    </location>
</feature>
<evidence type="ECO:0000256" key="1">
    <source>
        <dbReference type="SAM" id="Coils"/>
    </source>
</evidence>
<feature type="region of interest" description="Disordered" evidence="2">
    <location>
        <begin position="15"/>
        <end position="77"/>
    </location>
</feature>
<feature type="compositionally biased region" description="Low complexity" evidence="2">
    <location>
        <begin position="336"/>
        <end position="345"/>
    </location>
</feature>
<evidence type="ECO:0000313" key="4">
    <source>
        <dbReference type="Proteomes" id="UP000008068"/>
    </source>
</evidence>
<feature type="compositionally biased region" description="Polar residues" evidence="2">
    <location>
        <begin position="269"/>
        <end position="284"/>
    </location>
</feature>
<dbReference type="EMBL" id="GL379790">
    <property type="protein sequence ID" value="EGT49413.1"/>
    <property type="molecule type" value="Genomic_DNA"/>
</dbReference>
<feature type="region of interest" description="Disordered" evidence="2">
    <location>
        <begin position="124"/>
        <end position="148"/>
    </location>
</feature>
<name>G0MCR9_CAEBE</name>
<accession>G0MCR9</accession>
<dbReference type="InParanoid" id="G0MCR9"/>
<reference evidence="4" key="1">
    <citation type="submission" date="2011-07" db="EMBL/GenBank/DDBJ databases">
        <authorList>
            <consortium name="Caenorhabditis brenneri Sequencing and Analysis Consortium"/>
            <person name="Wilson R.K."/>
        </authorList>
    </citation>
    <scope>NUCLEOTIDE SEQUENCE [LARGE SCALE GENOMIC DNA]</scope>
    <source>
        <strain evidence="4">PB2801</strain>
    </source>
</reference>
<dbReference type="AlphaFoldDB" id="G0MCR9"/>
<dbReference type="HOGENOM" id="CLU_617101_0_0_1"/>
<organism evidence="4">
    <name type="scientific">Caenorhabditis brenneri</name>
    <name type="common">Nematode worm</name>
    <dbReference type="NCBI Taxonomy" id="135651"/>
    <lineage>
        <taxon>Eukaryota</taxon>
        <taxon>Metazoa</taxon>
        <taxon>Ecdysozoa</taxon>
        <taxon>Nematoda</taxon>
        <taxon>Chromadorea</taxon>
        <taxon>Rhabditida</taxon>
        <taxon>Rhabditina</taxon>
        <taxon>Rhabditomorpha</taxon>
        <taxon>Rhabditoidea</taxon>
        <taxon>Rhabditidae</taxon>
        <taxon>Peloderinae</taxon>
        <taxon>Caenorhabditis</taxon>
    </lineage>
</organism>
<dbReference type="Proteomes" id="UP000008068">
    <property type="component" value="Unassembled WGS sequence"/>
</dbReference>
<keyword evidence="4" id="KW-1185">Reference proteome</keyword>
<feature type="region of interest" description="Disordered" evidence="2">
    <location>
        <begin position="247"/>
        <end position="295"/>
    </location>
</feature>
<feature type="compositionally biased region" description="Polar residues" evidence="2">
    <location>
        <begin position="403"/>
        <end position="418"/>
    </location>
</feature>
<feature type="region of interest" description="Disordered" evidence="2">
    <location>
        <begin position="399"/>
        <end position="444"/>
    </location>
</feature>
<gene>
    <name evidence="3" type="ORF">CAEBREN_02405</name>
</gene>
<feature type="compositionally biased region" description="Basic and acidic residues" evidence="2">
    <location>
        <begin position="346"/>
        <end position="358"/>
    </location>
</feature>
<proteinExistence type="predicted"/>
<keyword evidence="1" id="KW-0175">Coiled coil</keyword>
<feature type="compositionally biased region" description="Basic and acidic residues" evidence="2">
    <location>
        <begin position="19"/>
        <end position="30"/>
    </location>
</feature>
<feature type="coiled-coil region" evidence="1">
    <location>
        <begin position="180"/>
        <end position="245"/>
    </location>
</feature>
<protein>
    <submittedName>
        <fullName evidence="3">Uncharacterized protein</fullName>
    </submittedName>
</protein>